<dbReference type="Gene3D" id="3.40.30.10">
    <property type="entry name" value="Glutaredoxin"/>
    <property type="match status" value="1"/>
</dbReference>
<accession>A0A484ASS6</accession>
<organism evidence="2 3">
    <name type="scientific">Drosophila navojoa</name>
    <name type="common">Fruit fly</name>
    <dbReference type="NCBI Taxonomy" id="7232"/>
    <lineage>
        <taxon>Eukaryota</taxon>
        <taxon>Metazoa</taxon>
        <taxon>Ecdysozoa</taxon>
        <taxon>Arthropoda</taxon>
        <taxon>Hexapoda</taxon>
        <taxon>Insecta</taxon>
        <taxon>Pterygota</taxon>
        <taxon>Neoptera</taxon>
        <taxon>Endopterygota</taxon>
        <taxon>Diptera</taxon>
        <taxon>Brachycera</taxon>
        <taxon>Muscomorpha</taxon>
        <taxon>Ephydroidea</taxon>
        <taxon>Drosophilidae</taxon>
        <taxon>Drosophila</taxon>
    </lineage>
</organism>
<dbReference type="SUPFAM" id="SSF52833">
    <property type="entry name" value="Thioredoxin-like"/>
    <property type="match status" value="1"/>
</dbReference>
<dbReference type="Pfam" id="PF00085">
    <property type="entry name" value="Thioredoxin"/>
    <property type="match status" value="1"/>
</dbReference>
<gene>
    <name evidence="2" type="ORF">AWZ03_014148</name>
</gene>
<dbReference type="OrthoDB" id="2121326at2759"/>
<dbReference type="PANTHER" id="PTHR10438">
    <property type="entry name" value="THIOREDOXIN"/>
    <property type="match status" value="1"/>
</dbReference>
<dbReference type="InterPro" id="IPR013766">
    <property type="entry name" value="Thioredoxin_domain"/>
</dbReference>
<evidence type="ECO:0000259" key="1">
    <source>
        <dbReference type="PROSITE" id="PS51352"/>
    </source>
</evidence>
<dbReference type="InterPro" id="IPR050620">
    <property type="entry name" value="Thioredoxin_H-type-like"/>
</dbReference>
<sequence>MTTIRSLSGFNRRLEAAEHKLIVLEFYATWSAPCKDIDEAVKALARQNVDKAEVIQINVDKFEYLVDTYRVRSKPTFVFIKNKRNIYRVIGADEEKLKHTLFELCK</sequence>
<proteinExistence type="predicted"/>
<name>A0A484ASS6_DRONA</name>
<evidence type="ECO:0000313" key="3">
    <source>
        <dbReference type="Proteomes" id="UP000295192"/>
    </source>
</evidence>
<dbReference type="EMBL" id="LSRL02001055">
    <property type="protein sequence ID" value="TDG39433.1"/>
    <property type="molecule type" value="Genomic_DNA"/>
</dbReference>
<comment type="caution">
    <text evidence="2">The sequence shown here is derived from an EMBL/GenBank/DDBJ whole genome shotgun (WGS) entry which is preliminary data.</text>
</comment>
<dbReference type="CDD" id="cd02947">
    <property type="entry name" value="TRX_family"/>
    <property type="match status" value="1"/>
</dbReference>
<dbReference type="PROSITE" id="PS51352">
    <property type="entry name" value="THIOREDOXIN_2"/>
    <property type="match status" value="1"/>
</dbReference>
<protein>
    <recommendedName>
        <fullName evidence="1">Thioredoxin domain-containing protein</fullName>
    </recommendedName>
</protein>
<reference evidence="2 3" key="1">
    <citation type="journal article" date="2019" name="J. Hered.">
        <title>An Improved Genome Assembly for Drosophila navojoa, the Basal Species in the mojavensis Cluster.</title>
        <authorList>
            <person name="Vanderlinde T."/>
            <person name="Dupim E.G."/>
            <person name="Nazario-Yepiz N.O."/>
            <person name="Carvalho A.B."/>
        </authorList>
    </citation>
    <scope>NUCLEOTIDE SEQUENCE [LARGE SCALE GENOMIC DNA]</scope>
    <source>
        <strain evidence="2">Navoj_Jal97</strain>
        <tissue evidence="2">Whole organism</tissue>
    </source>
</reference>
<dbReference type="PANTHER" id="PTHR10438:SF463">
    <property type="entry name" value="THIOREDOXIN"/>
    <property type="match status" value="1"/>
</dbReference>
<dbReference type="OMA" id="TWSAPCK"/>
<keyword evidence="3" id="KW-1185">Reference proteome</keyword>
<dbReference type="STRING" id="7232.A0A484ASS6"/>
<feature type="domain" description="Thioredoxin" evidence="1">
    <location>
        <begin position="1"/>
        <end position="106"/>
    </location>
</feature>
<evidence type="ECO:0000313" key="2">
    <source>
        <dbReference type="EMBL" id="TDG39433.1"/>
    </source>
</evidence>
<dbReference type="InterPro" id="IPR036249">
    <property type="entry name" value="Thioredoxin-like_sf"/>
</dbReference>
<dbReference type="AlphaFoldDB" id="A0A484ASS6"/>
<dbReference type="Proteomes" id="UP000295192">
    <property type="component" value="Unassembled WGS sequence"/>
</dbReference>